<evidence type="ECO:0000313" key="3">
    <source>
        <dbReference type="Proteomes" id="UP000193900"/>
    </source>
</evidence>
<feature type="region of interest" description="Disordered" evidence="1">
    <location>
        <begin position="1"/>
        <end position="36"/>
    </location>
</feature>
<evidence type="ECO:0000256" key="1">
    <source>
        <dbReference type="SAM" id="MobiDB-lite"/>
    </source>
</evidence>
<evidence type="ECO:0000313" key="2">
    <source>
        <dbReference type="EMBL" id="SLN37888.1"/>
    </source>
</evidence>
<gene>
    <name evidence="2" type="ORF">ROA7023_01438</name>
</gene>
<dbReference type="AlphaFoldDB" id="A0A1Y5SCW3"/>
<dbReference type="Proteomes" id="UP000193900">
    <property type="component" value="Unassembled WGS sequence"/>
</dbReference>
<protein>
    <submittedName>
        <fullName evidence="2">Uncharacterized protein</fullName>
    </submittedName>
</protein>
<name>A0A1Y5SCW3_9RHOB</name>
<keyword evidence="3" id="KW-1185">Reference proteome</keyword>
<sequence>MSTGRFTKAPISRMIEEQQAGMPTAENAAVPNQARG</sequence>
<dbReference type="EMBL" id="FWFZ01000005">
    <property type="protein sequence ID" value="SLN37888.1"/>
    <property type="molecule type" value="Genomic_DNA"/>
</dbReference>
<accession>A0A1Y5SCW3</accession>
<organism evidence="2 3">
    <name type="scientific">Roseisalinus antarcticus</name>
    <dbReference type="NCBI Taxonomy" id="254357"/>
    <lineage>
        <taxon>Bacteria</taxon>
        <taxon>Pseudomonadati</taxon>
        <taxon>Pseudomonadota</taxon>
        <taxon>Alphaproteobacteria</taxon>
        <taxon>Rhodobacterales</taxon>
        <taxon>Roseobacteraceae</taxon>
        <taxon>Roseisalinus</taxon>
    </lineage>
</organism>
<reference evidence="2 3" key="1">
    <citation type="submission" date="2017-03" db="EMBL/GenBank/DDBJ databases">
        <authorList>
            <person name="Afonso C.L."/>
            <person name="Miller P.J."/>
            <person name="Scott M.A."/>
            <person name="Spackman E."/>
            <person name="Goraichik I."/>
            <person name="Dimitrov K.M."/>
            <person name="Suarez D.L."/>
            <person name="Swayne D.E."/>
        </authorList>
    </citation>
    <scope>NUCLEOTIDE SEQUENCE [LARGE SCALE GENOMIC DNA]</scope>
    <source>
        <strain evidence="2 3">CECT 7023</strain>
    </source>
</reference>
<proteinExistence type="predicted"/>